<gene>
    <name evidence="5" type="ORF">GR197_25180</name>
</gene>
<accession>A0A7K3UKI1</accession>
<dbReference type="AlphaFoldDB" id="A0A7K3UKI1"/>
<protein>
    <submittedName>
        <fullName evidence="5">Phage major capsid protein</fullName>
    </submittedName>
</protein>
<dbReference type="RefSeq" id="WP_164014494.1">
    <property type="nucleotide sequence ID" value="NZ_WUFT01000019.1"/>
</dbReference>
<evidence type="ECO:0000259" key="4">
    <source>
        <dbReference type="Pfam" id="PF05065"/>
    </source>
</evidence>
<dbReference type="InterPro" id="IPR054612">
    <property type="entry name" value="Phage_capsid-like_C"/>
</dbReference>
<comment type="caution">
    <text evidence="5">The sequence shown here is derived from an EMBL/GenBank/DDBJ whole genome shotgun (WGS) entry which is preliminary data.</text>
</comment>
<feature type="compositionally biased region" description="Basic and acidic residues" evidence="3">
    <location>
        <begin position="60"/>
        <end position="85"/>
    </location>
</feature>
<dbReference type="Proteomes" id="UP000471753">
    <property type="component" value="Unassembled WGS sequence"/>
</dbReference>
<reference evidence="5 6" key="1">
    <citation type="submission" date="2019-12" db="EMBL/GenBank/DDBJ databases">
        <title>Rhizobium genotypes associated with high levels of biological nitrogen fixation by grain legumes in a temperate-maritime cropping system.</title>
        <authorList>
            <person name="Maluk M."/>
            <person name="Francesc Ferrando Molina F."/>
            <person name="Lopez Del Egido L."/>
            <person name="Lafos M."/>
            <person name="Langarica-Fuentes A."/>
            <person name="Gebre Yohannes G."/>
            <person name="Young M.W."/>
            <person name="Martin P."/>
            <person name="Gantlett R."/>
            <person name="Kenicer G."/>
            <person name="Hawes C."/>
            <person name="Begg G.S."/>
            <person name="Quilliam R.S."/>
            <person name="Squire G.R."/>
            <person name="Poole P.S."/>
            <person name="Young P.W."/>
            <person name="Iannetta P.M."/>
            <person name="James E.K."/>
        </authorList>
    </citation>
    <scope>NUCLEOTIDE SEQUENCE [LARGE SCALE GENOMIC DNA]</scope>
    <source>
        <strain evidence="5 6">JHI366</strain>
    </source>
</reference>
<dbReference type="NCBIfam" id="TIGR01554">
    <property type="entry name" value="major_cap_HK97"/>
    <property type="match status" value="1"/>
</dbReference>
<comment type="subcellular location">
    <subcellularLocation>
        <location evidence="1">Virion</location>
    </subcellularLocation>
</comment>
<evidence type="ECO:0000256" key="3">
    <source>
        <dbReference type="SAM" id="MobiDB-lite"/>
    </source>
</evidence>
<evidence type="ECO:0000256" key="2">
    <source>
        <dbReference type="SAM" id="Coils"/>
    </source>
</evidence>
<proteinExistence type="predicted"/>
<feature type="region of interest" description="Disordered" evidence="3">
    <location>
        <begin position="60"/>
        <end position="90"/>
    </location>
</feature>
<evidence type="ECO:0000313" key="6">
    <source>
        <dbReference type="Proteomes" id="UP000471753"/>
    </source>
</evidence>
<keyword evidence="2" id="KW-0175">Coiled coil</keyword>
<feature type="domain" description="Phage capsid-like C-terminal" evidence="4">
    <location>
        <begin position="141"/>
        <end position="419"/>
    </location>
</feature>
<dbReference type="SUPFAM" id="SSF56563">
    <property type="entry name" value="Major capsid protein gp5"/>
    <property type="match status" value="1"/>
</dbReference>
<dbReference type="InterPro" id="IPR024455">
    <property type="entry name" value="Phage_capsid"/>
</dbReference>
<name>A0A7K3UKI1_9HYPH</name>
<organism evidence="5 6">
    <name type="scientific">Rhizobium phaseoli</name>
    <dbReference type="NCBI Taxonomy" id="396"/>
    <lineage>
        <taxon>Bacteria</taxon>
        <taxon>Pseudomonadati</taxon>
        <taxon>Pseudomonadota</taxon>
        <taxon>Alphaproteobacteria</taxon>
        <taxon>Hyphomicrobiales</taxon>
        <taxon>Rhizobiaceae</taxon>
        <taxon>Rhizobium/Agrobacterium group</taxon>
        <taxon>Rhizobium</taxon>
    </lineage>
</organism>
<sequence>MSLKEMQEQRGRLVAQAREALDEIKKNTDEARTAELEARHDKIMGDFDKIEKQIEREERTAAIEARFEQRRQERRPGAGSEDRAPGSDVGDPLSYRSVFFKYIATGADLGALEPEERAVLKAGVQQGEEYRAQSSASGAAGGYTVPTELANEIIKSMKAFGPMYDSGVTTEINTSGGNTILLPTIDDTSGTGYAHTQGADITDDGSADAVFGQKQLDAYVYDTKFVKFSFELAQDSIFNMETLLGALLGERLGRVANSQLTVGTGSSAPNGVATASTLGKTAASAVAIASDELIDLVHSVDPAYRQAPKVGFQFNDLTLAAIRKLKDGQGNYLWQMGDVTKGVPGSLLGYRYAINQAIASIATGNRTVLFGDFGKYFVRKVGSPVIGVMRERFWPNLGVAGYIRFDGELGDTAAIKHLKQA</sequence>
<evidence type="ECO:0000313" key="5">
    <source>
        <dbReference type="EMBL" id="NEJ73795.1"/>
    </source>
</evidence>
<dbReference type="EMBL" id="WUFT01000019">
    <property type="protein sequence ID" value="NEJ73795.1"/>
    <property type="molecule type" value="Genomic_DNA"/>
</dbReference>
<evidence type="ECO:0000256" key="1">
    <source>
        <dbReference type="ARBA" id="ARBA00004328"/>
    </source>
</evidence>
<dbReference type="Pfam" id="PF05065">
    <property type="entry name" value="Phage_capsid"/>
    <property type="match status" value="1"/>
</dbReference>
<feature type="coiled-coil region" evidence="2">
    <location>
        <begin position="3"/>
        <end position="37"/>
    </location>
</feature>
<dbReference type="Gene3D" id="3.30.2320.10">
    <property type="entry name" value="hypothetical protein PF0899 domain"/>
    <property type="match status" value="1"/>
</dbReference>